<dbReference type="EMBL" id="JNSL01000049">
    <property type="protein sequence ID" value="KGA18072.1"/>
    <property type="molecule type" value="Genomic_DNA"/>
</dbReference>
<name>A0A094Q3X2_9ZZZZ</name>
<evidence type="ECO:0000256" key="1">
    <source>
        <dbReference type="SAM" id="MobiDB-lite"/>
    </source>
</evidence>
<sequence length="66" mass="6994">MSQPIPHVTTNNNESSSRAPNRTPLPHGTTPVPSEPELRGGGGGGEENGSDIDVSLFVPQRMERVT</sequence>
<proteinExistence type="predicted"/>
<evidence type="ECO:0000313" key="2">
    <source>
        <dbReference type="EMBL" id="KGA18072.1"/>
    </source>
</evidence>
<feature type="compositionally biased region" description="Polar residues" evidence="1">
    <location>
        <begin position="1"/>
        <end position="20"/>
    </location>
</feature>
<gene>
    <name evidence="2" type="ORF">GM51_9050</name>
</gene>
<protein>
    <submittedName>
        <fullName evidence="2">Uncharacterized protein</fullName>
    </submittedName>
</protein>
<accession>A0A094Q3X2</accession>
<feature type="region of interest" description="Disordered" evidence="1">
    <location>
        <begin position="1"/>
        <end position="66"/>
    </location>
</feature>
<organism evidence="2">
    <name type="scientific">freshwater metagenome</name>
    <dbReference type="NCBI Taxonomy" id="449393"/>
    <lineage>
        <taxon>unclassified sequences</taxon>
        <taxon>metagenomes</taxon>
        <taxon>ecological metagenomes</taxon>
    </lineage>
</organism>
<comment type="caution">
    <text evidence="2">The sequence shown here is derived from an EMBL/GenBank/DDBJ whole genome shotgun (WGS) entry which is preliminary data.</text>
</comment>
<dbReference type="AlphaFoldDB" id="A0A094Q3X2"/>
<reference evidence="2" key="1">
    <citation type="submission" date="2014-06" db="EMBL/GenBank/DDBJ databases">
        <title>Key roles for freshwater Actinobacteria revealed by deep metagenomic sequencing.</title>
        <authorList>
            <person name="Ghai R."/>
            <person name="Mizuno C.M."/>
            <person name="Picazo A."/>
            <person name="Camacho A."/>
            <person name="Rodriguez-Valera F."/>
        </authorList>
    </citation>
    <scope>NUCLEOTIDE SEQUENCE</scope>
</reference>